<organism evidence="1 2">
    <name type="scientific">Nitrosospira multiformis</name>
    <dbReference type="NCBI Taxonomy" id="1231"/>
    <lineage>
        <taxon>Bacteria</taxon>
        <taxon>Pseudomonadati</taxon>
        <taxon>Pseudomonadota</taxon>
        <taxon>Betaproteobacteria</taxon>
        <taxon>Nitrosomonadales</taxon>
        <taxon>Nitrosomonadaceae</taxon>
        <taxon>Nitrosospira</taxon>
    </lineage>
</organism>
<dbReference type="Proteomes" id="UP000183471">
    <property type="component" value="Unassembled WGS sequence"/>
</dbReference>
<gene>
    <name evidence="1" type="ORF">SAMN05216402_1721</name>
</gene>
<evidence type="ECO:0000313" key="1">
    <source>
        <dbReference type="EMBL" id="SDQ65586.1"/>
    </source>
</evidence>
<accession>A0ABY0TD88</accession>
<evidence type="ECO:0000313" key="2">
    <source>
        <dbReference type="Proteomes" id="UP000183471"/>
    </source>
</evidence>
<name>A0ABY0TD88_9PROT</name>
<comment type="caution">
    <text evidence="1">The sequence shown here is derived from an EMBL/GenBank/DDBJ whole genome shotgun (WGS) entry which is preliminary data.</text>
</comment>
<sequence>MLHEGFPTTTFSPKYRFGLAQCATELKSWKTLRNLFNTAISLDKYKE</sequence>
<dbReference type="EMBL" id="FNKY01000001">
    <property type="protein sequence ID" value="SDQ65586.1"/>
    <property type="molecule type" value="Genomic_DNA"/>
</dbReference>
<keyword evidence="2" id="KW-1185">Reference proteome</keyword>
<reference evidence="1 2" key="1">
    <citation type="submission" date="2016-10" db="EMBL/GenBank/DDBJ databases">
        <authorList>
            <person name="Varghese N."/>
            <person name="Submissions S."/>
        </authorList>
    </citation>
    <scope>NUCLEOTIDE SEQUENCE [LARGE SCALE GENOMIC DNA]</scope>
    <source>
        <strain evidence="1 2">Nl1</strain>
    </source>
</reference>
<proteinExistence type="predicted"/>
<protein>
    <submittedName>
        <fullName evidence="1">Uncharacterized protein</fullName>
    </submittedName>
</protein>